<dbReference type="PANTHER" id="PTHR48111">
    <property type="entry name" value="REGULATOR OF RPOS"/>
    <property type="match status" value="1"/>
</dbReference>
<dbReference type="InterPro" id="IPR016032">
    <property type="entry name" value="Sig_transdc_resp-reg_C-effctor"/>
</dbReference>
<proteinExistence type="predicted"/>
<dbReference type="InterPro" id="IPR036388">
    <property type="entry name" value="WH-like_DNA-bd_sf"/>
</dbReference>
<dbReference type="EMBL" id="BAAAPL010000001">
    <property type="protein sequence ID" value="GAA1697077.1"/>
    <property type="molecule type" value="Genomic_DNA"/>
</dbReference>
<keyword evidence="1 2" id="KW-0238">DNA-binding</keyword>
<organism evidence="4 5">
    <name type="scientific">Microbacterium sediminicola</name>
    <dbReference type="NCBI Taxonomy" id="415210"/>
    <lineage>
        <taxon>Bacteria</taxon>
        <taxon>Bacillati</taxon>
        <taxon>Actinomycetota</taxon>
        <taxon>Actinomycetes</taxon>
        <taxon>Micrococcales</taxon>
        <taxon>Microbacteriaceae</taxon>
        <taxon>Microbacterium</taxon>
    </lineage>
</organism>
<dbReference type="Gene3D" id="1.10.10.10">
    <property type="entry name" value="Winged helix-like DNA-binding domain superfamily/Winged helix DNA-binding domain"/>
    <property type="match status" value="1"/>
</dbReference>
<dbReference type="SMART" id="SM00862">
    <property type="entry name" value="Trans_reg_C"/>
    <property type="match status" value="1"/>
</dbReference>
<feature type="DNA-binding region" description="OmpR/PhoB-type" evidence="2">
    <location>
        <begin position="7"/>
        <end position="100"/>
    </location>
</feature>
<evidence type="ECO:0000313" key="5">
    <source>
        <dbReference type="Proteomes" id="UP001501690"/>
    </source>
</evidence>
<evidence type="ECO:0000313" key="4">
    <source>
        <dbReference type="EMBL" id="GAA1697077.1"/>
    </source>
</evidence>
<accession>A0ABN2I1L2</accession>
<evidence type="ECO:0000256" key="1">
    <source>
        <dbReference type="ARBA" id="ARBA00023125"/>
    </source>
</evidence>
<keyword evidence="5" id="KW-1185">Reference proteome</keyword>
<dbReference type="PANTHER" id="PTHR48111:SF38">
    <property type="entry name" value="TWO-COMPONENT RESPONSE REGULATOR"/>
    <property type="match status" value="1"/>
</dbReference>
<sequence length="100" mass="11022">MPTVGHGDVLTFGDVRLDLTAMRASVGGQEVELSLREFALAAHFLRHPGVVLTRSSLLREVWHLDFDPGSNVVDVYVGYLRAKIGADRITTVRGVGYRWG</sequence>
<dbReference type="Proteomes" id="UP001501690">
    <property type="component" value="Unassembled WGS sequence"/>
</dbReference>
<dbReference type="PROSITE" id="PS51755">
    <property type="entry name" value="OMPR_PHOB"/>
    <property type="match status" value="1"/>
</dbReference>
<dbReference type="SUPFAM" id="SSF46894">
    <property type="entry name" value="C-terminal effector domain of the bipartite response regulators"/>
    <property type="match status" value="1"/>
</dbReference>
<evidence type="ECO:0000259" key="3">
    <source>
        <dbReference type="PROSITE" id="PS51755"/>
    </source>
</evidence>
<gene>
    <name evidence="4" type="ORF">GCM10009808_13150</name>
</gene>
<reference evidence="4 5" key="1">
    <citation type="journal article" date="2019" name="Int. J. Syst. Evol. Microbiol.">
        <title>The Global Catalogue of Microorganisms (GCM) 10K type strain sequencing project: providing services to taxonomists for standard genome sequencing and annotation.</title>
        <authorList>
            <consortium name="The Broad Institute Genomics Platform"/>
            <consortium name="The Broad Institute Genome Sequencing Center for Infectious Disease"/>
            <person name="Wu L."/>
            <person name="Ma J."/>
        </authorList>
    </citation>
    <scope>NUCLEOTIDE SEQUENCE [LARGE SCALE GENOMIC DNA]</scope>
    <source>
        <strain evidence="4 5">JCM 15577</strain>
    </source>
</reference>
<dbReference type="InterPro" id="IPR039420">
    <property type="entry name" value="WalR-like"/>
</dbReference>
<name>A0ABN2I1L2_9MICO</name>
<dbReference type="CDD" id="cd00383">
    <property type="entry name" value="trans_reg_C"/>
    <property type="match status" value="1"/>
</dbReference>
<feature type="domain" description="OmpR/PhoB-type" evidence="3">
    <location>
        <begin position="7"/>
        <end position="100"/>
    </location>
</feature>
<dbReference type="InterPro" id="IPR001867">
    <property type="entry name" value="OmpR/PhoB-type_DNA-bd"/>
</dbReference>
<dbReference type="Pfam" id="PF00486">
    <property type="entry name" value="Trans_reg_C"/>
    <property type="match status" value="1"/>
</dbReference>
<evidence type="ECO:0000256" key="2">
    <source>
        <dbReference type="PROSITE-ProRule" id="PRU01091"/>
    </source>
</evidence>
<protein>
    <recommendedName>
        <fullName evidence="3">OmpR/PhoB-type domain-containing protein</fullName>
    </recommendedName>
</protein>
<comment type="caution">
    <text evidence="4">The sequence shown here is derived from an EMBL/GenBank/DDBJ whole genome shotgun (WGS) entry which is preliminary data.</text>
</comment>